<dbReference type="STRING" id="1134435.AC731_018525"/>
<evidence type="ECO:0000256" key="4">
    <source>
        <dbReference type="ARBA" id="ARBA00022598"/>
    </source>
</evidence>
<evidence type="ECO:0000259" key="9">
    <source>
        <dbReference type="Pfam" id="PF02875"/>
    </source>
</evidence>
<dbReference type="Pfam" id="PF08245">
    <property type="entry name" value="Mur_ligase_M"/>
    <property type="match status" value="1"/>
</dbReference>
<dbReference type="Gene3D" id="3.90.190.20">
    <property type="entry name" value="Mur ligase, C-terminal domain"/>
    <property type="match status" value="1"/>
</dbReference>
<dbReference type="Pfam" id="PF02875">
    <property type="entry name" value="Mur_ligase_C"/>
    <property type="match status" value="1"/>
</dbReference>
<accession>A0A127K9X1</accession>
<dbReference type="AlphaFoldDB" id="A0A127K9X1"/>
<dbReference type="EMBL" id="CP014646">
    <property type="protein sequence ID" value="AMO38765.1"/>
    <property type="molecule type" value="Genomic_DNA"/>
</dbReference>
<dbReference type="HAMAP" id="MF_00639">
    <property type="entry name" value="MurD"/>
    <property type="match status" value="1"/>
</dbReference>
<dbReference type="NCBIfam" id="TIGR01087">
    <property type="entry name" value="murD"/>
    <property type="match status" value="1"/>
</dbReference>
<comment type="function">
    <text evidence="7 8">Cell wall formation. Catalyzes the addition of glutamate to the nucleotide precursor UDP-N-acetylmuramoyl-L-alanine (UMA).</text>
</comment>
<sequence length="466" mass="48167">MSALTGKHVLVLGLGESGLAMARWCALRGARVRVADSRTAPPGLDALREDAPLAEIVTGGFGSEVLDGVDLVALSPGLDPRVGVAAEACRRGLPITGEMSLLAEALDELGVRSQTRILAITGTNGKTTTTALAAALARSAGIDAVAAGNISPAALDVLMDRLAAGAALPQCWVLELSSFQIETMRNLDAEAATVLNVTDDHLDRYAGLDEYAATKAVIFQGRGAQVLNREDVRVDAMARPGRDIIRFGTDAPRRPGDYGIARHGGADWLVRGEQPLLALSDLPLAGRHNAANALAALALCEAGLGLEPKSLVVGLLAFRGLPHRVELVAERADGVRFYDDSKGTNVGATVAALAGFDRPVVLIAGGDGKGQDFSPLAPVVAGKARAVMLIGRDAGRIEGALTGCGVPTERAADLEGAVVRANALAQAGDVVLLSPACASLDMFRNYAHRAEVFVAAVRGLPEVSAR</sequence>
<dbReference type="GO" id="GO:0008764">
    <property type="term" value="F:UDP-N-acetylmuramoylalanine-D-glutamate ligase activity"/>
    <property type="evidence" value="ECO:0007669"/>
    <property type="project" value="UniProtKB-UniRule"/>
</dbReference>
<dbReference type="GO" id="GO:0008360">
    <property type="term" value="P:regulation of cell shape"/>
    <property type="evidence" value="ECO:0007669"/>
    <property type="project" value="UniProtKB-KW"/>
</dbReference>
<dbReference type="GO" id="GO:0009252">
    <property type="term" value="P:peptidoglycan biosynthetic process"/>
    <property type="evidence" value="ECO:0007669"/>
    <property type="project" value="UniProtKB-UniRule"/>
</dbReference>
<evidence type="ECO:0000256" key="7">
    <source>
        <dbReference type="HAMAP-Rule" id="MF_00639"/>
    </source>
</evidence>
<evidence type="ECO:0000313" key="12">
    <source>
        <dbReference type="Proteomes" id="UP000036902"/>
    </source>
</evidence>
<dbReference type="InterPro" id="IPR004101">
    <property type="entry name" value="Mur_ligase_C"/>
</dbReference>
<gene>
    <name evidence="7 11" type="primary">murD</name>
    <name evidence="11" type="ORF">AC731_018525</name>
</gene>
<proteinExistence type="inferred from homology"/>
<evidence type="ECO:0000256" key="5">
    <source>
        <dbReference type="ARBA" id="ARBA00022741"/>
    </source>
</evidence>
<dbReference type="UniPathway" id="UPA00219"/>
<dbReference type="PANTHER" id="PTHR43692">
    <property type="entry name" value="UDP-N-ACETYLMURAMOYLALANINE--D-GLUTAMATE LIGASE"/>
    <property type="match status" value="1"/>
</dbReference>
<organism evidence="11 12">
    <name type="scientific">Thauera humireducens</name>
    <dbReference type="NCBI Taxonomy" id="1134435"/>
    <lineage>
        <taxon>Bacteria</taxon>
        <taxon>Pseudomonadati</taxon>
        <taxon>Pseudomonadota</taxon>
        <taxon>Betaproteobacteria</taxon>
        <taxon>Rhodocyclales</taxon>
        <taxon>Zoogloeaceae</taxon>
        <taxon>Thauera</taxon>
    </lineage>
</organism>
<dbReference type="SUPFAM" id="SSF51984">
    <property type="entry name" value="MurCD N-terminal domain"/>
    <property type="match status" value="1"/>
</dbReference>
<keyword evidence="7 8" id="KW-0961">Cell wall biogenesis/degradation</keyword>
<comment type="pathway">
    <text evidence="2 7 8">Cell wall biogenesis; peptidoglycan biosynthesis.</text>
</comment>
<keyword evidence="5 7" id="KW-0547">Nucleotide-binding</keyword>
<keyword evidence="4 7" id="KW-0436">Ligase</keyword>
<dbReference type="GO" id="GO:0005737">
    <property type="term" value="C:cytoplasm"/>
    <property type="evidence" value="ECO:0007669"/>
    <property type="project" value="UniProtKB-SubCell"/>
</dbReference>
<comment type="similarity">
    <text evidence="7">Belongs to the MurCDEF family.</text>
</comment>
<evidence type="ECO:0000256" key="3">
    <source>
        <dbReference type="ARBA" id="ARBA00022490"/>
    </source>
</evidence>
<protein>
    <recommendedName>
        <fullName evidence="7 8">UDP-N-acetylmuramoylalanine--D-glutamate ligase</fullName>
        <ecNumber evidence="7 8">6.3.2.9</ecNumber>
    </recommendedName>
    <alternativeName>
        <fullName evidence="7">D-glutamic acid-adding enzyme</fullName>
    </alternativeName>
    <alternativeName>
        <fullName evidence="7">UDP-N-acetylmuramoyl-L-alanyl-D-glutamate synthetase</fullName>
    </alternativeName>
</protein>
<keyword evidence="3 7" id="KW-0963">Cytoplasm</keyword>
<comment type="subcellular location">
    <subcellularLocation>
        <location evidence="1 7 8">Cytoplasm</location>
    </subcellularLocation>
</comment>
<keyword evidence="7 8" id="KW-0132">Cell division</keyword>
<feature type="domain" description="Mur ligase C-terminal" evidence="9">
    <location>
        <begin position="323"/>
        <end position="437"/>
    </location>
</feature>
<dbReference type="GO" id="GO:0005524">
    <property type="term" value="F:ATP binding"/>
    <property type="evidence" value="ECO:0007669"/>
    <property type="project" value="UniProtKB-UniRule"/>
</dbReference>
<keyword evidence="12" id="KW-1185">Reference proteome</keyword>
<dbReference type="EC" id="6.3.2.9" evidence="7 8"/>
<dbReference type="InterPro" id="IPR005762">
    <property type="entry name" value="MurD"/>
</dbReference>
<comment type="catalytic activity">
    <reaction evidence="7 8">
        <text>UDP-N-acetyl-alpha-D-muramoyl-L-alanine + D-glutamate + ATP = UDP-N-acetyl-alpha-D-muramoyl-L-alanyl-D-glutamate + ADP + phosphate + H(+)</text>
        <dbReference type="Rhea" id="RHEA:16429"/>
        <dbReference type="ChEBI" id="CHEBI:15378"/>
        <dbReference type="ChEBI" id="CHEBI:29986"/>
        <dbReference type="ChEBI" id="CHEBI:30616"/>
        <dbReference type="ChEBI" id="CHEBI:43474"/>
        <dbReference type="ChEBI" id="CHEBI:83898"/>
        <dbReference type="ChEBI" id="CHEBI:83900"/>
        <dbReference type="ChEBI" id="CHEBI:456216"/>
        <dbReference type="EC" id="6.3.2.9"/>
    </reaction>
</comment>
<name>A0A127K9X1_9RHOO</name>
<keyword evidence="7 8" id="KW-0573">Peptidoglycan synthesis</keyword>
<dbReference type="Gene3D" id="3.40.1190.10">
    <property type="entry name" value="Mur-like, catalytic domain"/>
    <property type="match status" value="1"/>
</dbReference>
<dbReference type="GO" id="GO:0071555">
    <property type="term" value="P:cell wall organization"/>
    <property type="evidence" value="ECO:0007669"/>
    <property type="project" value="UniProtKB-KW"/>
</dbReference>
<dbReference type="InterPro" id="IPR013221">
    <property type="entry name" value="Mur_ligase_cen"/>
</dbReference>
<dbReference type="SUPFAM" id="SSF53244">
    <property type="entry name" value="MurD-like peptide ligases, peptide-binding domain"/>
    <property type="match status" value="1"/>
</dbReference>
<evidence type="ECO:0000313" key="11">
    <source>
        <dbReference type="EMBL" id="AMO38765.1"/>
    </source>
</evidence>
<evidence type="ECO:0000256" key="2">
    <source>
        <dbReference type="ARBA" id="ARBA00004752"/>
    </source>
</evidence>
<dbReference type="InterPro" id="IPR036615">
    <property type="entry name" value="Mur_ligase_C_dom_sf"/>
</dbReference>
<evidence type="ECO:0000256" key="6">
    <source>
        <dbReference type="ARBA" id="ARBA00022840"/>
    </source>
</evidence>
<keyword evidence="7 8" id="KW-0131">Cell cycle</keyword>
<feature type="domain" description="Mur ligase central" evidence="10">
    <location>
        <begin position="120"/>
        <end position="299"/>
    </location>
</feature>
<keyword evidence="6 7" id="KW-0067">ATP-binding</keyword>
<dbReference type="PANTHER" id="PTHR43692:SF1">
    <property type="entry name" value="UDP-N-ACETYLMURAMOYLALANINE--D-GLUTAMATE LIGASE"/>
    <property type="match status" value="1"/>
</dbReference>
<evidence type="ECO:0000256" key="1">
    <source>
        <dbReference type="ARBA" id="ARBA00004496"/>
    </source>
</evidence>
<dbReference type="GO" id="GO:0051301">
    <property type="term" value="P:cell division"/>
    <property type="evidence" value="ECO:0007669"/>
    <property type="project" value="UniProtKB-KW"/>
</dbReference>
<keyword evidence="7 8" id="KW-0133">Cell shape</keyword>
<dbReference type="RefSeq" id="WP_048708376.1">
    <property type="nucleotide sequence ID" value="NZ_CP014646.1"/>
</dbReference>
<evidence type="ECO:0000259" key="10">
    <source>
        <dbReference type="Pfam" id="PF08245"/>
    </source>
</evidence>
<dbReference type="Proteomes" id="UP000036902">
    <property type="component" value="Chromosome"/>
</dbReference>
<dbReference type="SUPFAM" id="SSF53623">
    <property type="entry name" value="MurD-like peptide ligases, catalytic domain"/>
    <property type="match status" value="1"/>
</dbReference>
<feature type="binding site" evidence="7">
    <location>
        <begin position="122"/>
        <end position="128"/>
    </location>
    <ligand>
        <name>ATP</name>
        <dbReference type="ChEBI" id="CHEBI:30616"/>
    </ligand>
</feature>
<evidence type="ECO:0000256" key="8">
    <source>
        <dbReference type="RuleBase" id="RU003664"/>
    </source>
</evidence>
<dbReference type="KEGG" id="thu:AC731_018525"/>
<dbReference type="Pfam" id="PF21799">
    <property type="entry name" value="MurD-like_N"/>
    <property type="match status" value="1"/>
</dbReference>
<dbReference type="Gene3D" id="3.40.50.720">
    <property type="entry name" value="NAD(P)-binding Rossmann-like Domain"/>
    <property type="match status" value="1"/>
</dbReference>
<dbReference type="InterPro" id="IPR036565">
    <property type="entry name" value="Mur-like_cat_sf"/>
</dbReference>
<reference evidence="12" key="1">
    <citation type="submission" date="2016-03" db="EMBL/GenBank/DDBJ databases">
        <authorList>
            <person name="Ma C."/>
            <person name="Zhou S."/>
            <person name="Yang G."/>
        </authorList>
    </citation>
    <scope>NUCLEOTIDE SEQUENCE [LARGE SCALE GENOMIC DNA]</scope>
    <source>
        <strain evidence="12">SgZ-1</strain>
    </source>
</reference>